<dbReference type="AlphaFoldDB" id="A0A1H8Y3C3"/>
<protein>
    <submittedName>
        <fullName evidence="1">Uncharacterized protein</fullName>
    </submittedName>
</protein>
<dbReference type="Proteomes" id="UP000198582">
    <property type="component" value="Unassembled WGS sequence"/>
</dbReference>
<dbReference type="EMBL" id="FOEF01000010">
    <property type="protein sequence ID" value="SEP46567.1"/>
    <property type="molecule type" value="Genomic_DNA"/>
</dbReference>
<gene>
    <name evidence="1" type="ORF">SAMN04489732_110286</name>
</gene>
<proteinExistence type="predicted"/>
<name>A0A1H8Y3C3_9PSEU</name>
<evidence type="ECO:0000313" key="2">
    <source>
        <dbReference type="Proteomes" id="UP000198582"/>
    </source>
</evidence>
<keyword evidence="2" id="KW-1185">Reference proteome</keyword>
<evidence type="ECO:0000313" key="1">
    <source>
        <dbReference type="EMBL" id="SEP46567.1"/>
    </source>
</evidence>
<organism evidence="1 2">
    <name type="scientific">Amycolatopsis saalfeldensis</name>
    <dbReference type="NCBI Taxonomy" id="394193"/>
    <lineage>
        <taxon>Bacteria</taxon>
        <taxon>Bacillati</taxon>
        <taxon>Actinomycetota</taxon>
        <taxon>Actinomycetes</taxon>
        <taxon>Pseudonocardiales</taxon>
        <taxon>Pseudonocardiaceae</taxon>
        <taxon>Amycolatopsis</taxon>
    </lineage>
</organism>
<reference evidence="1 2" key="1">
    <citation type="submission" date="2016-10" db="EMBL/GenBank/DDBJ databases">
        <authorList>
            <person name="de Groot N.N."/>
        </authorList>
    </citation>
    <scope>NUCLEOTIDE SEQUENCE [LARGE SCALE GENOMIC DNA]</scope>
    <source>
        <strain evidence="1 2">DSM 44993</strain>
    </source>
</reference>
<dbReference type="RefSeq" id="WP_091619791.1">
    <property type="nucleotide sequence ID" value="NZ_FOEF01000010.1"/>
</dbReference>
<accession>A0A1H8Y3C3</accession>
<sequence length="84" mass="8873">MSTLVRTPIDLVPEHGLDPAGYDPGTGARIPWDAPVADHADLFDLDAEALAADDAREPEPLTVIEYLTDAAGGAGMSLPEYLQL</sequence>